<dbReference type="Proteomes" id="UP000772434">
    <property type="component" value="Unassembled WGS sequence"/>
</dbReference>
<organism evidence="2 3">
    <name type="scientific">Rhodocollybia butyracea</name>
    <dbReference type="NCBI Taxonomy" id="206335"/>
    <lineage>
        <taxon>Eukaryota</taxon>
        <taxon>Fungi</taxon>
        <taxon>Dikarya</taxon>
        <taxon>Basidiomycota</taxon>
        <taxon>Agaricomycotina</taxon>
        <taxon>Agaricomycetes</taxon>
        <taxon>Agaricomycetidae</taxon>
        <taxon>Agaricales</taxon>
        <taxon>Marasmiineae</taxon>
        <taxon>Omphalotaceae</taxon>
        <taxon>Rhodocollybia</taxon>
    </lineage>
</organism>
<comment type="caution">
    <text evidence="2">The sequence shown here is derived from an EMBL/GenBank/DDBJ whole genome shotgun (WGS) entry which is preliminary data.</text>
</comment>
<keyword evidence="1" id="KW-1133">Transmembrane helix</keyword>
<protein>
    <submittedName>
        <fullName evidence="2">Uncharacterized protein</fullName>
    </submittedName>
</protein>
<dbReference type="EMBL" id="JADNRY010000002">
    <property type="protein sequence ID" value="KAF9078139.1"/>
    <property type="molecule type" value="Genomic_DNA"/>
</dbReference>
<dbReference type="AlphaFoldDB" id="A0A9P5UG97"/>
<keyword evidence="3" id="KW-1185">Reference proteome</keyword>
<accession>A0A9P5UG97</accession>
<reference evidence="2" key="1">
    <citation type="submission" date="2020-11" db="EMBL/GenBank/DDBJ databases">
        <authorList>
            <consortium name="DOE Joint Genome Institute"/>
            <person name="Ahrendt S."/>
            <person name="Riley R."/>
            <person name="Andreopoulos W."/>
            <person name="Labutti K."/>
            <person name="Pangilinan J."/>
            <person name="Ruiz-Duenas F.J."/>
            <person name="Barrasa J.M."/>
            <person name="Sanchez-Garcia M."/>
            <person name="Camarero S."/>
            <person name="Miyauchi S."/>
            <person name="Serrano A."/>
            <person name="Linde D."/>
            <person name="Babiker R."/>
            <person name="Drula E."/>
            <person name="Ayuso-Fernandez I."/>
            <person name="Pacheco R."/>
            <person name="Padilla G."/>
            <person name="Ferreira P."/>
            <person name="Barriuso J."/>
            <person name="Kellner H."/>
            <person name="Castanera R."/>
            <person name="Alfaro M."/>
            <person name="Ramirez L."/>
            <person name="Pisabarro A.G."/>
            <person name="Kuo A."/>
            <person name="Tritt A."/>
            <person name="Lipzen A."/>
            <person name="He G."/>
            <person name="Yan M."/>
            <person name="Ng V."/>
            <person name="Cullen D."/>
            <person name="Martin F."/>
            <person name="Rosso M.-N."/>
            <person name="Henrissat B."/>
            <person name="Hibbett D."/>
            <person name="Martinez A.T."/>
            <person name="Grigoriev I.V."/>
        </authorList>
    </citation>
    <scope>NUCLEOTIDE SEQUENCE</scope>
    <source>
        <strain evidence="2">AH 40177</strain>
    </source>
</reference>
<keyword evidence="1" id="KW-0812">Transmembrane</keyword>
<evidence type="ECO:0000313" key="2">
    <source>
        <dbReference type="EMBL" id="KAF9078139.1"/>
    </source>
</evidence>
<evidence type="ECO:0000313" key="3">
    <source>
        <dbReference type="Proteomes" id="UP000772434"/>
    </source>
</evidence>
<proteinExistence type="predicted"/>
<sequence length="88" mass="10199">MNPLAHLLRLSAFYLGISLVGAFLCCIFFLSWSWRRFLAVRISKFQYTSPDSVRYQLRSVAPAVPHWDRAGYPFLPFQLHSTAATQKY</sequence>
<name>A0A9P5UG97_9AGAR</name>
<feature type="transmembrane region" description="Helical" evidence="1">
    <location>
        <begin position="12"/>
        <end position="34"/>
    </location>
</feature>
<evidence type="ECO:0000256" key="1">
    <source>
        <dbReference type="SAM" id="Phobius"/>
    </source>
</evidence>
<gene>
    <name evidence="2" type="ORF">BDP27DRAFT_346164</name>
</gene>
<keyword evidence="1" id="KW-0472">Membrane</keyword>